<organism evidence="2 3">
    <name type="scientific">Rubroshorea leprosula</name>
    <dbReference type="NCBI Taxonomy" id="152421"/>
    <lineage>
        <taxon>Eukaryota</taxon>
        <taxon>Viridiplantae</taxon>
        <taxon>Streptophyta</taxon>
        <taxon>Embryophyta</taxon>
        <taxon>Tracheophyta</taxon>
        <taxon>Spermatophyta</taxon>
        <taxon>Magnoliopsida</taxon>
        <taxon>eudicotyledons</taxon>
        <taxon>Gunneridae</taxon>
        <taxon>Pentapetalae</taxon>
        <taxon>rosids</taxon>
        <taxon>malvids</taxon>
        <taxon>Malvales</taxon>
        <taxon>Dipterocarpaceae</taxon>
        <taxon>Rubroshorea</taxon>
    </lineage>
</organism>
<keyword evidence="3" id="KW-1185">Reference proteome</keyword>
<evidence type="ECO:0000313" key="3">
    <source>
        <dbReference type="Proteomes" id="UP001054252"/>
    </source>
</evidence>
<evidence type="ECO:0000259" key="1">
    <source>
        <dbReference type="Pfam" id="PF25597"/>
    </source>
</evidence>
<evidence type="ECO:0000313" key="2">
    <source>
        <dbReference type="EMBL" id="GKV48951.1"/>
    </source>
</evidence>
<accession>A0AAV5MG79</accession>
<dbReference type="Proteomes" id="UP001054252">
    <property type="component" value="Unassembled WGS sequence"/>
</dbReference>
<comment type="caution">
    <text evidence="2">The sequence shown here is derived from an EMBL/GenBank/DDBJ whole genome shotgun (WGS) entry which is preliminary data.</text>
</comment>
<sequence>MTQKKCDFVGISGYSKAYGLYNLITKKIVISLVALFDEDRM</sequence>
<reference evidence="2 3" key="1">
    <citation type="journal article" date="2021" name="Commun. Biol.">
        <title>The genome of Shorea leprosula (Dipterocarpaceae) highlights the ecological relevance of drought in aseasonal tropical rainforests.</title>
        <authorList>
            <person name="Ng K.K.S."/>
            <person name="Kobayashi M.J."/>
            <person name="Fawcett J.A."/>
            <person name="Hatakeyama M."/>
            <person name="Paape T."/>
            <person name="Ng C.H."/>
            <person name="Ang C.C."/>
            <person name="Tnah L.H."/>
            <person name="Lee C.T."/>
            <person name="Nishiyama T."/>
            <person name="Sese J."/>
            <person name="O'Brien M.J."/>
            <person name="Copetti D."/>
            <person name="Mohd Noor M.I."/>
            <person name="Ong R.C."/>
            <person name="Putra M."/>
            <person name="Sireger I.Z."/>
            <person name="Indrioko S."/>
            <person name="Kosugi Y."/>
            <person name="Izuno A."/>
            <person name="Isagi Y."/>
            <person name="Lee S.L."/>
            <person name="Shimizu K.K."/>
        </authorList>
    </citation>
    <scope>NUCLEOTIDE SEQUENCE [LARGE SCALE GENOMIC DNA]</scope>
    <source>
        <strain evidence="2">214</strain>
    </source>
</reference>
<name>A0AAV5MG79_9ROSI</name>
<feature type="domain" description="Retroviral polymerase SH3-like" evidence="1">
    <location>
        <begin position="4"/>
        <end position="40"/>
    </location>
</feature>
<proteinExistence type="predicted"/>
<gene>
    <name evidence="2" type="ORF">SLEP1_g55726</name>
</gene>
<dbReference type="Pfam" id="PF25597">
    <property type="entry name" value="SH3_retrovirus"/>
    <property type="match status" value="1"/>
</dbReference>
<protein>
    <recommendedName>
        <fullName evidence="1">Retroviral polymerase SH3-like domain-containing protein</fullName>
    </recommendedName>
</protein>
<dbReference type="EMBL" id="BPVZ01000276">
    <property type="protein sequence ID" value="GKV48951.1"/>
    <property type="molecule type" value="Genomic_DNA"/>
</dbReference>
<dbReference type="AlphaFoldDB" id="A0AAV5MG79"/>
<dbReference type="InterPro" id="IPR057670">
    <property type="entry name" value="SH3_retrovirus"/>
</dbReference>